<dbReference type="Pfam" id="PF15567">
    <property type="entry name" value="Imm35"/>
    <property type="match status" value="1"/>
</dbReference>
<evidence type="ECO:0000259" key="1">
    <source>
        <dbReference type="Pfam" id="PF15567"/>
    </source>
</evidence>
<feature type="domain" description="Immunity protein 35" evidence="1">
    <location>
        <begin position="239"/>
        <end position="321"/>
    </location>
</feature>
<comment type="caution">
    <text evidence="3">The sequence shown here is derived from an EMBL/GenBank/DDBJ whole genome shotgun (WGS) entry which is preliminary data.</text>
</comment>
<gene>
    <name evidence="3" type="ORF">AB4829_18765</name>
</gene>
<sequence>MPGPDQAATAWLNATYGGLVQLTVPHPVHETSSAWLMACRPLPQPGYPETPMMTASVVVPKDGSAPFHPAPSAPLADLEPAPPQEAAARAGNQARRVNARGCVIALHSAIGGAPSVALPWKPADEAPGWWDRLTRRYFPEFARVPVNGWDGVVQAVAEPGPDTRGVVWVRRAVAGHEATGHLLYAHNNKGQVVLLDPLTSALARLDDPLVRELVLVRALPGALTPRRAAWERSAPDFAAAVDKARHWLHGAYGGAVELHAPTAEDETTRGWVFSCNTTRFVRDGNWSDAMLDATLVVPKDESAPFGLPNTDPWTWLARWDAGTEPGTAGLEQPPAPAHAAWFEPTLAELGPVLSVSEHQDFAAVMEAADALPVAARALIWARRTDGRGREAVGRLLNVLRLESGVMVVDGSSGDPVSFDPTGVHRLHLIRYR</sequence>
<keyword evidence="4" id="KW-1185">Reference proteome</keyword>
<name>A0ABW8BC97_9ACTN</name>
<accession>A0ABW8BC97</accession>
<dbReference type="RefSeq" id="WP_263549966.1">
    <property type="nucleotide sequence ID" value="NZ_JBITPR010000043.1"/>
</dbReference>
<dbReference type="Pfam" id="PF15644">
    <property type="entry name" value="Gln_amidase"/>
    <property type="match status" value="1"/>
</dbReference>
<dbReference type="Proteomes" id="UP001614264">
    <property type="component" value="Unassembled WGS sequence"/>
</dbReference>
<dbReference type="EMBL" id="JBITPR010000043">
    <property type="protein sequence ID" value="MFI7872628.1"/>
    <property type="molecule type" value="Genomic_DNA"/>
</dbReference>
<dbReference type="InterPro" id="IPR028908">
    <property type="entry name" value="Tox-PL_dom"/>
</dbReference>
<dbReference type="InterPro" id="IPR029082">
    <property type="entry name" value="Imm35"/>
</dbReference>
<evidence type="ECO:0000259" key="2">
    <source>
        <dbReference type="Pfam" id="PF15644"/>
    </source>
</evidence>
<evidence type="ECO:0000313" key="4">
    <source>
        <dbReference type="Proteomes" id="UP001614264"/>
    </source>
</evidence>
<protein>
    <submittedName>
        <fullName evidence="3">YrhB domain-containing protein</fullName>
    </submittedName>
</protein>
<proteinExistence type="predicted"/>
<reference evidence="3 4" key="1">
    <citation type="submission" date="2024-07" db="EMBL/GenBank/DDBJ databases">
        <title>Whole genome sequencing of Prodigiosin pigment-producing Streptomyces salinarius isolated from rhizosphere soil of Arachis hypogaea.</title>
        <authorList>
            <person name="Vidhya A."/>
            <person name="Ramya S."/>
        </authorList>
    </citation>
    <scope>NUCLEOTIDE SEQUENCE [LARGE SCALE GENOMIC DNA]</scope>
    <source>
        <strain evidence="3 4">VRMG2420</strain>
    </source>
</reference>
<feature type="domain" description="Tox-PL" evidence="2">
    <location>
        <begin position="98"/>
        <end position="198"/>
    </location>
</feature>
<organism evidence="3 4">
    <name type="scientific">Streptomyces salinarius</name>
    <dbReference type="NCBI Taxonomy" id="2762598"/>
    <lineage>
        <taxon>Bacteria</taxon>
        <taxon>Bacillati</taxon>
        <taxon>Actinomycetota</taxon>
        <taxon>Actinomycetes</taxon>
        <taxon>Kitasatosporales</taxon>
        <taxon>Streptomycetaceae</taxon>
        <taxon>Streptomyces</taxon>
    </lineage>
</organism>
<evidence type="ECO:0000313" key="3">
    <source>
        <dbReference type="EMBL" id="MFI7872628.1"/>
    </source>
</evidence>